<sequence>MTPSVFSSGFIIDVRATIWAVSSSLMYIYPTLVDAFGARNLHSTGNFMVRSGMLGTAYLFRYGSGIHCIFYLARAIHYAWTEYFYFVNVGRDGIPLFCPTRRAWLLTPSCARGVQVRDVDGVMIRVSDLL</sequence>
<dbReference type="AlphaFoldDB" id="A0A8H5VBB9"/>
<dbReference type="GeneID" id="59298927"/>
<name>A0A8H5VBB9_9HYPO</name>
<organism evidence="1 2">
    <name type="scientific">Fusarium tjaetaba</name>
    <dbReference type="NCBI Taxonomy" id="1567544"/>
    <lineage>
        <taxon>Eukaryota</taxon>
        <taxon>Fungi</taxon>
        <taxon>Dikarya</taxon>
        <taxon>Ascomycota</taxon>
        <taxon>Pezizomycotina</taxon>
        <taxon>Sordariomycetes</taxon>
        <taxon>Hypocreomycetidae</taxon>
        <taxon>Hypocreales</taxon>
        <taxon>Nectriaceae</taxon>
        <taxon>Fusarium</taxon>
        <taxon>Fusarium fujikuroi species complex</taxon>
    </lineage>
</organism>
<dbReference type="Proteomes" id="UP000530670">
    <property type="component" value="Unassembled WGS sequence"/>
</dbReference>
<gene>
    <name evidence="1" type="ORF">FTJAE_13506</name>
</gene>
<evidence type="ECO:0000313" key="2">
    <source>
        <dbReference type="Proteomes" id="UP000530670"/>
    </source>
</evidence>
<accession>A0A8H5VBB9</accession>
<comment type="caution">
    <text evidence="1">The sequence shown here is derived from an EMBL/GenBank/DDBJ whole genome shotgun (WGS) entry which is preliminary data.</text>
</comment>
<reference evidence="1 2" key="1">
    <citation type="submission" date="2020-05" db="EMBL/GenBank/DDBJ databases">
        <title>Identification and distribution of gene clusters putatively required for synthesis of sphingolipid metabolism inhibitors in phylogenetically diverse species of the filamentous fungus Fusarium.</title>
        <authorList>
            <person name="Kim H.-S."/>
            <person name="Busman M."/>
            <person name="Brown D.W."/>
            <person name="Divon H."/>
            <person name="Uhlig S."/>
            <person name="Proctor R.H."/>
        </authorList>
    </citation>
    <scope>NUCLEOTIDE SEQUENCE [LARGE SCALE GENOMIC DNA]</scope>
    <source>
        <strain evidence="1 2">NRRL 66243</strain>
    </source>
</reference>
<dbReference type="RefSeq" id="XP_037199479.1">
    <property type="nucleotide sequence ID" value="XM_037346657.1"/>
</dbReference>
<dbReference type="EMBL" id="JAAQRI010000429">
    <property type="protein sequence ID" value="KAF5615004.1"/>
    <property type="molecule type" value="Genomic_DNA"/>
</dbReference>
<protein>
    <submittedName>
        <fullName evidence="1">Uncharacterized protein</fullName>
    </submittedName>
</protein>
<proteinExistence type="predicted"/>
<evidence type="ECO:0000313" key="1">
    <source>
        <dbReference type="EMBL" id="KAF5615004.1"/>
    </source>
</evidence>
<keyword evidence="2" id="KW-1185">Reference proteome</keyword>